<dbReference type="Gene3D" id="1.20.120.1320">
    <property type="entry name" value="Aspartokinase, catalytic domain"/>
    <property type="match status" value="1"/>
</dbReference>
<evidence type="ECO:0000256" key="4">
    <source>
        <dbReference type="ARBA" id="ARBA00022741"/>
    </source>
</evidence>
<keyword evidence="13" id="KW-1185">Reference proteome</keyword>
<keyword evidence="4 8" id="KW-0547">Nucleotide-binding</keyword>
<feature type="binding site" evidence="8">
    <location>
        <position position="232"/>
    </location>
    <ligand>
        <name>ATP</name>
        <dbReference type="ChEBI" id="CHEBI:30616"/>
    </ligand>
</feature>
<dbReference type="PIRSF" id="PIRSF000726">
    <property type="entry name" value="Asp_kin"/>
    <property type="match status" value="1"/>
</dbReference>
<dbReference type="PROSITE" id="PS51671">
    <property type="entry name" value="ACT"/>
    <property type="match status" value="1"/>
</dbReference>
<evidence type="ECO:0000256" key="8">
    <source>
        <dbReference type="PIRSR" id="PIRSR000726-1"/>
    </source>
</evidence>
<dbReference type="InterPro" id="IPR001341">
    <property type="entry name" value="Asp_kinase"/>
</dbReference>
<dbReference type="UniPathway" id="UPA00034">
    <property type="reaction ID" value="UER00015"/>
</dbReference>
<keyword evidence="3 9" id="KW-0808">Transferase</keyword>
<dbReference type="InterPro" id="IPR002912">
    <property type="entry name" value="ACT_dom"/>
</dbReference>
<dbReference type="Proteomes" id="UP000184222">
    <property type="component" value="Chromosome"/>
</dbReference>
<dbReference type="InterPro" id="IPR005260">
    <property type="entry name" value="Asp_kin_monofn"/>
</dbReference>
<evidence type="ECO:0000313" key="13">
    <source>
        <dbReference type="Proteomes" id="UP000184222"/>
    </source>
</evidence>
<feature type="binding site" evidence="8">
    <location>
        <position position="237"/>
    </location>
    <ligand>
        <name>ATP</name>
        <dbReference type="ChEBI" id="CHEBI:30616"/>
    </ligand>
</feature>
<dbReference type="InterPro" id="IPR001048">
    <property type="entry name" value="Asp/Glu/Uridylate_kinase"/>
</dbReference>
<dbReference type="PANTHER" id="PTHR21499:SF59">
    <property type="entry name" value="ASPARTOKINASE"/>
    <property type="match status" value="1"/>
</dbReference>
<dbReference type="UniPathway" id="UPA00051">
    <property type="reaction ID" value="UER00462"/>
</dbReference>
<dbReference type="InterPro" id="IPR018042">
    <property type="entry name" value="Aspartate_kinase_CS"/>
</dbReference>
<dbReference type="InterPro" id="IPR054352">
    <property type="entry name" value="ACT_Aspartokinase"/>
</dbReference>
<dbReference type="Gene3D" id="3.40.1160.10">
    <property type="entry name" value="Acetylglutamate kinase-like"/>
    <property type="match status" value="1"/>
</dbReference>
<dbReference type="KEGG" id="frx:F7310_01660"/>
<dbReference type="AlphaFoldDB" id="A0A1L4BQL8"/>
<evidence type="ECO:0000256" key="9">
    <source>
        <dbReference type="RuleBase" id="RU003448"/>
    </source>
</evidence>
<comment type="similarity">
    <text evidence="2 9">Belongs to the aspartokinase family.</text>
</comment>
<dbReference type="InterPro" id="IPR036393">
    <property type="entry name" value="AceGlu_kinase-like_sf"/>
</dbReference>
<comment type="pathway">
    <text evidence="10">Amino-acid biosynthesis; L-threonine biosynthesis; L-threonine from L-aspartate: step 1/5.</text>
</comment>
<keyword evidence="6 8" id="KW-0067">ATP-binding</keyword>
<organism evidence="12 13">
    <name type="scientific">Francisella uliginis</name>
    <dbReference type="NCBI Taxonomy" id="573570"/>
    <lineage>
        <taxon>Bacteria</taxon>
        <taxon>Pseudomonadati</taxon>
        <taxon>Pseudomonadota</taxon>
        <taxon>Gammaproteobacteria</taxon>
        <taxon>Thiotrichales</taxon>
        <taxon>Francisellaceae</taxon>
        <taxon>Francisella</taxon>
    </lineage>
</organism>
<evidence type="ECO:0000256" key="5">
    <source>
        <dbReference type="ARBA" id="ARBA00022777"/>
    </source>
</evidence>
<feature type="binding site" evidence="8">
    <location>
        <position position="50"/>
    </location>
    <ligand>
        <name>substrate</name>
    </ligand>
</feature>
<evidence type="ECO:0000313" key="12">
    <source>
        <dbReference type="EMBL" id="API86137.1"/>
    </source>
</evidence>
<dbReference type="NCBIfam" id="NF006570">
    <property type="entry name" value="PRK09084.1"/>
    <property type="match status" value="1"/>
</dbReference>
<dbReference type="Pfam" id="PF00696">
    <property type="entry name" value="AA_kinase"/>
    <property type="match status" value="1"/>
</dbReference>
<evidence type="ECO:0000256" key="6">
    <source>
        <dbReference type="ARBA" id="ARBA00022840"/>
    </source>
</evidence>
<accession>A0A1L4BQL8</accession>
<dbReference type="GO" id="GO:0009090">
    <property type="term" value="P:homoserine biosynthetic process"/>
    <property type="evidence" value="ECO:0007669"/>
    <property type="project" value="TreeGrafter"/>
</dbReference>
<comment type="pathway">
    <text evidence="10">Amino-acid biosynthesis; L-methionine biosynthesis via de novo pathway; L-homoserine from L-aspartate: step 1/3.</text>
</comment>
<dbReference type="PANTHER" id="PTHR21499">
    <property type="entry name" value="ASPARTATE KINASE"/>
    <property type="match status" value="1"/>
</dbReference>
<dbReference type="CDD" id="cd04243">
    <property type="entry name" value="AAK_AK-HSDH-like"/>
    <property type="match status" value="1"/>
</dbReference>
<dbReference type="SUPFAM" id="SSF55021">
    <property type="entry name" value="ACT-like"/>
    <property type="match status" value="2"/>
</dbReference>
<sequence length="462" mass="50286">MESFVEDQISVAKFGGTSVANIESITKCIEIIKDTSQVKVVVVSAQSGVTNLLVKLVTSCSNESSLQETINKIQEIVYPILEHIKNSETSIRIKEVIKDLESLTKLSLRLKTPQLSDEILSFGELISATIMTELLVQSGVNATHLRATEFIKTDNHYGQAKPITKGIRANVQQKLVPLIQDSIVVTEGFIGQGSQGLTTTLGRGGSDYSAALIAEAIGAKDLLIWTDVPGIYQADPRGIPSAVSIQKMSYNEAAELATFGAKVLHPSTLWPAIRSNISVFIGSTFNPDNPGTWIAKEIDQELPVVRAVAERKNQVLVTIKSYDMVHTQGFLAKVFQVLADHKVSVDLVTTSEVSLALTLDHIGSQSIGDTILTPSLLEDLDEIGDVEIRIDENLSLVAIVGNNIHQTKNISSRLFSELSDHNIRLLSHGASGHNMCLLVDQNESSLVIQKIYNQFFEKGGMV</sequence>
<evidence type="ECO:0000256" key="1">
    <source>
        <dbReference type="ARBA" id="ARBA00004766"/>
    </source>
</evidence>
<dbReference type="NCBIfam" id="TIGR00657">
    <property type="entry name" value="asp_kinases"/>
    <property type="match status" value="1"/>
</dbReference>
<dbReference type="GO" id="GO:0009088">
    <property type="term" value="P:threonine biosynthetic process"/>
    <property type="evidence" value="ECO:0007669"/>
    <property type="project" value="UniProtKB-UniPathway"/>
</dbReference>
<keyword evidence="10" id="KW-0028">Amino-acid biosynthesis</keyword>
<dbReference type="GO" id="GO:0009089">
    <property type="term" value="P:lysine biosynthetic process via diaminopimelate"/>
    <property type="evidence" value="ECO:0007669"/>
    <property type="project" value="UniProtKB-UniPathway"/>
</dbReference>
<dbReference type="GO" id="GO:0004072">
    <property type="term" value="F:aspartate kinase activity"/>
    <property type="evidence" value="ECO:0007669"/>
    <property type="project" value="UniProtKB-EC"/>
</dbReference>
<dbReference type="Pfam" id="PF22468">
    <property type="entry name" value="ACT_9"/>
    <property type="match status" value="1"/>
</dbReference>
<evidence type="ECO:0000259" key="11">
    <source>
        <dbReference type="PROSITE" id="PS51671"/>
    </source>
</evidence>
<dbReference type="GO" id="GO:0005524">
    <property type="term" value="F:ATP binding"/>
    <property type="evidence" value="ECO:0007669"/>
    <property type="project" value="UniProtKB-KW"/>
</dbReference>
<gene>
    <name evidence="12" type="ORF">F7310_01660</name>
</gene>
<dbReference type="PROSITE" id="PS00324">
    <property type="entry name" value="ASPARTOKINASE"/>
    <property type="match status" value="1"/>
</dbReference>
<dbReference type="UniPathway" id="UPA00050">
    <property type="reaction ID" value="UER00461"/>
</dbReference>
<comment type="catalytic activity">
    <reaction evidence="7 9">
        <text>L-aspartate + ATP = 4-phospho-L-aspartate + ADP</text>
        <dbReference type="Rhea" id="RHEA:23776"/>
        <dbReference type="ChEBI" id="CHEBI:29991"/>
        <dbReference type="ChEBI" id="CHEBI:30616"/>
        <dbReference type="ChEBI" id="CHEBI:57535"/>
        <dbReference type="ChEBI" id="CHEBI:456216"/>
        <dbReference type="EC" id="2.7.2.4"/>
    </reaction>
</comment>
<feature type="binding site" evidence="8">
    <location>
        <begin position="226"/>
        <end position="227"/>
    </location>
    <ligand>
        <name>ATP</name>
        <dbReference type="ChEBI" id="CHEBI:30616"/>
    </ligand>
</feature>
<feature type="domain" description="ACT" evidence="11">
    <location>
        <begin position="319"/>
        <end position="393"/>
    </location>
</feature>
<dbReference type="EC" id="2.7.2.4" evidence="9"/>
<dbReference type="Gene3D" id="3.30.70.260">
    <property type="match status" value="2"/>
</dbReference>
<dbReference type="EMBL" id="CP016796">
    <property type="protein sequence ID" value="API86137.1"/>
    <property type="molecule type" value="Genomic_DNA"/>
</dbReference>
<feature type="binding site" evidence="8">
    <location>
        <begin position="262"/>
        <end position="263"/>
    </location>
    <ligand>
        <name>ATP</name>
        <dbReference type="ChEBI" id="CHEBI:30616"/>
    </ligand>
</feature>
<dbReference type="STRING" id="573570.F7310_01660"/>
<dbReference type="SUPFAM" id="SSF53633">
    <property type="entry name" value="Carbamate kinase-like"/>
    <property type="match status" value="1"/>
</dbReference>
<dbReference type="InterPro" id="IPR045865">
    <property type="entry name" value="ACT-like_dom_sf"/>
</dbReference>
<feature type="binding site" evidence="8">
    <location>
        <position position="124"/>
    </location>
    <ligand>
        <name>substrate</name>
    </ligand>
</feature>
<keyword evidence="5 9" id="KW-0418">Kinase</keyword>
<dbReference type="InterPro" id="IPR042199">
    <property type="entry name" value="AsparK_Bifunc_asparK/hSer_DH"/>
</dbReference>
<reference evidence="12 13" key="1">
    <citation type="journal article" date="2016" name="Appl. Environ. Microbiol.">
        <title>Whole genome relationships among Francisella bacteria of diverse origin define new species and provide specific regions for detection.</title>
        <authorList>
            <person name="Challacombe J.F."/>
            <person name="Petersen J.M."/>
            <person name="Gallegos-Graves V."/>
            <person name="Hodge D."/>
            <person name="Pillai S."/>
            <person name="Kuske C.R."/>
        </authorList>
    </citation>
    <scope>NUCLEOTIDE SEQUENCE [LARGE SCALE GENOMIC DNA]</scope>
    <source>
        <strain evidence="13">TX07-7310</strain>
    </source>
</reference>
<name>A0A1L4BQL8_9GAMM</name>
<evidence type="ECO:0000256" key="2">
    <source>
        <dbReference type="ARBA" id="ARBA00010122"/>
    </source>
</evidence>
<protein>
    <recommendedName>
        <fullName evidence="9">Aspartokinase</fullName>
        <ecNumber evidence="9">2.7.2.4</ecNumber>
    </recommendedName>
</protein>
<evidence type="ECO:0000256" key="10">
    <source>
        <dbReference type="RuleBase" id="RU004249"/>
    </source>
</evidence>
<comment type="pathway">
    <text evidence="1 10">Amino-acid biosynthesis; L-lysine biosynthesis via DAP pathway; (S)-tetrahydrodipicolinate from L-aspartate: step 1/4.</text>
</comment>
<proteinExistence type="inferred from homology"/>
<dbReference type="GO" id="GO:0005829">
    <property type="term" value="C:cytosol"/>
    <property type="evidence" value="ECO:0007669"/>
    <property type="project" value="TreeGrafter"/>
</dbReference>
<evidence type="ECO:0000256" key="3">
    <source>
        <dbReference type="ARBA" id="ARBA00022679"/>
    </source>
</evidence>
<feature type="binding site" evidence="8">
    <location>
        <begin position="13"/>
        <end position="16"/>
    </location>
    <ligand>
        <name>ATP</name>
        <dbReference type="ChEBI" id="CHEBI:30616"/>
    </ligand>
</feature>
<evidence type="ECO:0000256" key="7">
    <source>
        <dbReference type="ARBA" id="ARBA00047872"/>
    </source>
</evidence>